<accession>A0ABM7P2X1</accession>
<evidence type="ECO:0000313" key="9">
    <source>
        <dbReference type="Proteomes" id="UP001053296"/>
    </source>
</evidence>
<dbReference type="PANTHER" id="PTHR20854">
    <property type="entry name" value="INOSITOL MONOPHOSPHATASE"/>
    <property type="match status" value="1"/>
</dbReference>
<dbReference type="PROSITE" id="PS00629">
    <property type="entry name" value="IMP_1"/>
    <property type="match status" value="1"/>
</dbReference>
<dbReference type="PANTHER" id="PTHR20854:SF4">
    <property type="entry name" value="INOSITOL-1-MONOPHOSPHATASE-RELATED"/>
    <property type="match status" value="1"/>
</dbReference>
<dbReference type="InterPro" id="IPR020550">
    <property type="entry name" value="Inositol_monophosphatase_CS"/>
</dbReference>
<dbReference type="Gene3D" id="3.30.540.10">
    <property type="entry name" value="Fructose-1,6-Bisphosphatase, subunit A, domain 1"/>
    <property type="match status" value="1"/>
</dbReference>
<dbReference type="InterPro" id="IPR022337">
    <property type="entry name" value="Inositol_monophosphatase_SuhB"/>
</dbReference>
<dbReference type="Proteomes" id="UP001053296">
    <property type="component" value="Chromosome"/>
</dbReference>
<gene>
    <name evidence="8" type="primary">suhB</name>
    <name evidence="8" type="ORF">PSDVSF_03930</name>
</gene>
<dbReference type="InterPro" id="IPR020583">
    <property type="entry name" value="Inositol_monoP_metal-BS"/>
</dbReference>
<reference evidence="8" key="1">
    <citation type="journal article" date="2022" name="Arch. Microbiol.">
        <title>Pseudodesulfovibrio sediminis sp. nov., a mesophilic and neutrophilic sulfate-reducing bacterium isolated from sediment of a brackish lake.</title>
        <authorList>
            <person name="Takahashi A."/>
            <person name="Kojima H."/>
            <person name="Watanabe M."/>
            <person name="Fukui M."/>
        </authorList>
    </citation>
    <scope>NUCLEOTIDE SEQUENCE</scope>
    <source>
        <strain evidence="8">SF6</strain>
    </source>
</reference>
<dbReference type="Gene3D" id="3.40.190.80">
    <property type="match status" value="1"/>
</dbReference>
<keyword evidence="4 7" id="KW-0479">Metal-binding</keyword>
<dbReference type="PRINTS" id="PR00377">
    <property type="entry name" value="IMPHPHTASES"/>
</dbReference>
<dbReference type="InterPro" id="IPR000760">
    <property type="entry name" value="Inositol_monophosphatase-like"/>
</dbReference>
<proteinExistence type="inferred from homology"/>
<evidence type="ECO:0000256" key="7">
    <source>
        <dbReference type="RuleBase" id="RU364068"/>
    </source>
</evidence>
<dbReference type="PROSITE" id="PS00630">
    <property type="entry name" value="IMP_2"/>
    <property type="match status" value="1"/>
</dbReference>
<evidence type="ECO:0000256" key="1">
    <source>
        <dbReference type="ARBA" id="ARBA00001033"/>
    </source>
</evidence>
<keyword evidence="6 7" id="KW-0460">Magnesium</keyword>
<evidence type="ECO:0000256" key="3">
    <source>
        <dbReference type="ARBA" id="ARBA00009759"/>
    </source>
</evidence>
<dbReference type="Pfam" id="PF00459">
    <property type="entry name" value="Inositol_P"/>
    <property type="match status" value="1"/>
</dbReference>
<evidence type="ECO:0000256" key="2">
    <source>
        <dbReference type="ARBA" id="ARBA00001946"/>
    </source>
</evidence>
<keyword evidence="9" id="KW-1185">Reference proteome</keyword>
<dbReference type="EMBL" id="AP024485">
    <property type="protein sequence ID" value="BCS87151.1"/>
    <property type="molecule type" value="Genomic_DNA"/>
</dbReference>
<comment type="similarity">
    <text evidence="3 7">Belongs to the inositol monophosphatase superfamily.</text>
</comment>
<organism evidence="8 9">
    <name type="scientific">Pseudodesulfovibrio sediminis</name>
    <dbReference type="NCBI Taxonomy" id="2810563"/>
    <lineage>
        <taxon>Bacteria</taxon>
        <taxon>Pseudomonadati</taxon>
        <taxon>Thermodesulfobacteriota</taxon>
        <taxon>Desulfovibrionia</taxon>
        <taxon>Desulfovibrionales</taxon>
        <taxon>Desulfovibrionaceae</taxon>
    </lineage>
</organism>
<dbReference type="CDD" id="cd01639">
    <property type="entry name" value="IMPase"/>
    <property type="match status" value="1"/>
</dbReference>
<keyword evidence="5 7" id="KW-0378">Hydrolase</keyword>
<dbReference type="RefSeq" id="WP_229593094.1">
    <property type="nucleotide sequence ID" value="NZ_AP024485.1"/>
</dbReference>
<evidence type="ECO:0000313" key="8">
    <source>
        <dbReference type="EMBL" id="BCS87151.1"/>
    </source>
</evidence>
<dbReference type="PRINTS" id="PR01959">
    <property type="entry name" value="SBIMPHPHTASE"/>
</dbReference>
<comment type="cofactor">
    <cofactor evidence="2 7">
        <name>Mg(2+)</name>
        <dbReference type="ChEBI" id="CHEBI:18420"/>
    </cofactor>
</comment>
<dbReference type="InterPro" id="IPR033942">
    <property type="entry name" value="IMPase"/>
</dbReference>
<evidence type="ECO:0000256" key="5">
    <source>
        <dbReference type="ARBA" id="ARBA00022801"/>
    </source>
</evidence>
<dbReference type="EC" id="3.1.3.25" evidence="7"/>
<sequence>MTHFDPEAIMDGLLEYVGKAGDIVKDASTKTKKITHKGRIDLVTETDLAVELMLKEGLAKLLPGSDFLAEETANSTTPGELTWIIDPVDGTTNFAHGVPFVANSIALWHEGRVVLGVVNLPLLGETFRAIEGRGAFMNDNPISVTDVTSMEKSLLATGFPYAIDAHLDDILKHFKRILPLTQGIRRPGAAALDLAYVACGRYEGFFEAALNPWDTAAGLLLVHEAGGTVSEYDTATPYAFGSRTILATNGGIHAELSVLLCED</sequence>
<evidence type="ECO:0000256" key="6">
    <source>
        <dbReference type="ARBA" id="ARBA00022842"/>
    </source>
</evidence>
<dbReference type="SUPFAM" id="SSF56655">
    <property type="entry name" value="Carbohydrate phosphatase"/>
    <property type="match status" value="1"/>
</dbReference>
<protein>
    <recommendedName>
        <fullName evidence="7">Inositol-1-monophosphatase</fullName>
        <ecNumber evidence="7">3.1.3.25</ecNumber>
    </recommendedName>
</protein>
<comment type="catalytic activity">
    <reaction evidence="1 7">
        <text>a myo-inositol phosphate + H2O = myo-inositol + phosphate</text>
        <dbReference type="Rhea" id="RHEA:24056"/>
        <dbReference type="ChEBI" id="CHEBI:15377"/>
        <dbReference type="ChEBI" id="CHEBI:17268"/>
        <dbReference type="ChEBI" id="CHEBI:43474"/>
        <dbReference type="ChEBI" id="CHEBI:84139"/>
        <dbReference type="EC" id="3.1.3.25"/>
    </reaction>
</comment>
<name>A0ABM7P2X1_9BACT</name>
<evidence type="ECO:0000256" key="4">
    <source>
        <dbReference type="ARBA" id="ARBA00022723"/>
    </source>
</evidence>